<dbReference type="GO" id="GO:0030992">
    <property type="term" value="C:intraciliary transport particle B"/>
    <property type="evidence" value="ECO:0007669"/>
    <property type="project" value="InterPro"/>
</dbReference>
<dbReference type="GO" id="GO:0042073">
    <property type="term" value="P:intraciliary transport"/>
    <property type="evidence" value="ECO:0007669"/>
    <property type="project" value="InterPro"/>
</dbReference>
<evidence type="ECO:0000256" key="7">
    <source>
        <dbReference type="SAM" id="Coils"/>
    </source>
</evidence>
<dbReference type="PANTHER" id="PTHR15614:SF2">
    <property type="entry name" value="INTRAFLAGELLAR TRANSPORT PROTEIN 81 HOMOLOG"/>
    <property type="match status" value="1"/>
</dbReference>
<dbReference type="GO" id="GO:0015631">
    <property type="term" value="F:tubulin binding"/>
    <property type="evidence" value="ECO:0007669"/>
    <property type="project" value="InterPro"/>
</dbReference>
<keyword evidence="3 7" id="KW-0175">Coiled coil</keyword>
<dbReference type="InterPro" id="IPR029600">
    <property type="entry name" value="IFT81"/>
</dbReference>
<reference evidence="10" key="1">
    <citation type="submission" date="2022-01" db="EMBL/GenBank/DDBJ databases">
        <title>Genome Sequence Resource for Two Populations of Ditylenchus destructor, the Migratory Endoparasitic Phytonematode.</title>
        <authorList>
            <person name="Zhang H."/>
            <person name="Lin R."/>
            <person name="Xie B."/>
        </authorList>
    </citation>
    <scope>NUCLEOTIDE SEQUENCE</scope>
    <source>
        <strain evidence="10">BazhouSP</strain>
    </source>
</reference>
<dbReference type="GO" id="GO:0060271">
    <property type="term" value="P:cilium assembly"/>
    <property type="evidence" value="ECO:0007669"/>
    <property type="project" value="InterPro"/>
</dbReference>
<evidence type="ECO:0000313" key="10">
    <source>
        <dbReference type="EMBL" id="KAI1716579.1"/>
    </source>
</evidence>
<evidence type="ECO:0000256" key="5">
    <source>
        <dbReference type="ARBA" id="ARBA00023273"/>
    </source>
</evidence>
<dbReference type="InterPro" id="IPR043016">
    <property type="entry name" value="IFT81_N_sf"/>
</dbReference>
<keyword evidence="2" id="KW-0970">Cilium biogenesis/degradation</keyword>
<dbReference type="EMBL" id="JAKKPZ010000010">
    <property type="protein sequence ID" value="KAI1716579.1"/>
    <property type="molecule type" value="Genomic_DNA"/>
</dbReference>
<protein>
    <submittedName>
        <fullName evidence="10">Intraflagellar transport protein 81 like protein</fullName>
    </submittedName>
</protein>
<comment type="subcellular location">
    <subcellularLocation>
        <location evidence="1">Cell projection</location>
        <location evidence="1">Cilium</location>
    </subcellularLocation>
</comment>
<evidence type="ECO:0000256" key="4">
    <source>
        <dbReference type="ARBA" id="ARBA00023069"/>
    </source>
</evidence>
<sequence length="666" mass="77390">MTQSAKSLRTILDGLNNAPFNRNLSLVKLDSMGGEVLLQTLSDVIGWIFQSPTQRSTQSQIDGLTSFSIDIRSETPDETALRIMNALRILRYPPPRDMDQIHRWRLDILEGNKATIHSILEWIFENVDRLKERVYLASYLTKVEVPPEAQSPEVIRVQNMVEEKVHEFKAVHGRIVESRTDFVRAEDVHSDLRQMADEKEQLLRRIERCKRKVARRPDLDRYLLLAAKLRAENEKHQDLQIQRQEQRTALVHAGQRLSRLEKALRDLERERETADPSALLAKLKAEMEVNQYMLNEKVLHDIATQKKNIEVVQKILAMKSVNRDDITKLKEKIDKLNNEIMEISMQRDKKDEASEDKLVVYRHQSTNIQRKKTNIADSLHTTKQELDSVEAMLEAKKKELSEKTGKDEVISTVQYKLYVKKLRNKSNIYKKKKSELEQAKAEVQILERTAEVLGNRFDEIKQENRSEGRGVMESIEDVSGADPRTQMRPTTAKPTSTDVAGLKAAAEELNEQINDRRSAIQRLNQQIEDFYKAHKEENEQFYAKQTELEGSKRKLEEEQKQAQQEVADIETKLSRMTEELKKNRELAAKQAWFKTHIESEHKAETACISMEKQNSECLKMINQLNGELFRESGREDSSEQIAMWQGLILIFERKIKLCQGRMPNQR</sequence>
<dbReference type="PANTHER" id="PTHR15614">
    <property type="entry name" value="INTRAFLAGELLAR TRANSPORT PROTEIN 81 HOMOLOG"/>
    <property type="match status" value="1"/>
</dbReference>
<keyword evidence="5" id="KW-0966">Cell projection</keyword>
<dbReference type="Proteomes" id="UP001201812">
    <property type="component" value="Unassembled WGS sequence"/>
</dbReference>
<evidence type="ECO:0000256" key="1">
    <source>
        <dbReference type="ARBA" id="ARBA00004138"/>
    </source>
</evidence>
<feature type="coiled-coil region" evidence="7">
    <location>
        <begin position="379"/>
        <end position="463"/>
    </location>
</feature>
<evidence type="ECO:0000256" key="8">
    <source>
        <dbReference type="SAM" id="MobiDB-lite"/>
    </source>
</evidence>
<keyword evidence="4" id="KW-0969">Cilium</keyword>
<comment type="similarity">
    <text evidence="6">Belongs to the IFT81 family.</text>
</comment>
<dbReference type="Gene3D" id="1.10.418.70">
    <property type="entry name" value="Intraflagellar transport protein 81, N-terminal domain"/>
    <property type="match status" value="1"/>
</dbReference>
<keyword evidence="11" id="KW-1185">Reference proteome</keyword>
<feature type="coiled-coil region" evidence="7">
    <location>
        <begin position="185"/>
        <end position="270"/>
    </location>
</feature>
<evidence type="ECO:0000256" key="6">
    <source>
        <dbReference type="ARBA" id="ARBA00043983"/>
    </source>
</evidence>
<evidence type="ECO:0000256" key="2">
    <source>
        <dbReference type="ARBA" id="ARBA00022794"/>
    </source>
</evidence>
<feature type="coiled-coil region" evidence="7">
    <location>
        <begin position="319"/>
        <end position="353"/>
    </location>
</feature>
<comment type="caution">
    <text evidence="10">The sequence shown here is derived from an EMBL/GenBank/DDBJ whole genome shotgun (WGS) entry which is preliminary data.</text>
</comment>
<evidence type="ECO:0000256" key="3">
    <source>
        <dbReference type="ARBA" id="ARBA00023054"/>
    </source>
</evidence>
<dbReference type="AlphaFoldDB" id="A0AAD4N645"/>
<gene>
    <name evidence="10" type="ORF">DdX_07642</name>
</gene>
<proteinExistence type="inferred from homology"/>
<dbReference type="Pfam" id="PF18383">
    <property type="entry name" value="IFT81_CH"/>
    <property type="match status" value="1"/>
</dbReference>
<feature type="region of interest" description="Disordered" evidence="8">
    <location>
        <begin position="464"/>
        <end position="499"/>
    </location>
</feature>
<feature type="compositionally biased region" description="Polar residues" evidence="8">
    <location>
        <begin position="487"/>
        <end position="498"/>
    </location>
</feature>
<organism evidence="10 11">
    <name type="scientific">Ditylenchus destructor</name>
    <dbReference type="NCBI Taxonomy" id="166010"/>
    <lineage>
        <taxon>Eukaryota</taxon>
        <taxon>Metazoa</taxon>
        <taxon>Ecdysozoa</taxon>
        <taxon>Nematoda</taxon>
        <taxon>Chromadorea</taxon>
        <taxon>Rhabditida</taxon>
        <taxon>Tylenchina</taxon>
        <taxon>Tylenchomorpha</taxon>
        <taxon>Sphaerularioidea</taxon>
        <taxon>Anguinidae</taxon>
        <taxon>Anguininae</taxon>
        <taxon>Ditylenchus</taxon>
    </lineage>
</organism>
<evidence type="ECO:0000313" key="11">
    <source>
        <dbReference type="Proteomes" id="UP001201812"/>
    </source>
</evidence>
<accession>A0AAD4N645</accession>
<feature type="coiled-coil region" evidence="7">
    <location>
        <begin position="499"/>
        <end position="586"/>
    </location>
</feature>
<feature type="domain" description="IFT81 calponin homology" evidence="9">
    <location>
        <begin position="7"/>
        <end position="144"/>
    </location>
</feature>
<evidence type="ECO:0000259" key="9">
    <source>
        <dbReference type="Pfam" id="PF18383"/>
    </source>
</evidence>
<dbReference type="InterPro" id="IPR041146">
    <property type="entry name" value="IFT81_CH"/>
</dbReference>
<name>A0AAD4N645_9BILA</name>
<dbReference type="GO" id="GO:0036064">
    <property type="term" value="C:ciliary basal body"/>
    <property type="evidence" value="ECO:0007669"/>
    <property type="project" value="TreeGrafter"/>
</dbReference>